<gene>
    <name evidence="16" type="primary">LOC117354523</name>
</gene>
<feature type="domain" description="C2H2-type" evidence="12">
    <location>
        <begin position="393"/>
        <end position="420"/>
    </location>
</feature>
<feature type="domain" description="C2H2-type" evidence="12">
    <location>
        <begin position="281"/>
        <end position="308"/>
    </location>
</feature>
<feature type="domain" description="C2H2-type" evidence="12">
    <location>
        <begin position="365"/>
        <end position="392"/>
    </location>
</feature>
<dbReference type="CDD" id="cd07765">
    <property type="entry name" value="KRAB_A-box"/>
    <property type="match status" value="1"/>
</dbReference>
<evidence type="ECO:0000259" key="13">
    <source>
        <dbReference type="PROSITE" id="PS50805"/>
    </source>
</evidence>
<evidence type="ECO:0000256" key="1">
    <source>
        <dbReference type="ARBA" id="ARBA00004123"/>
    </source>
</evidence>
<dbReference type="GO" id="GO:0042802">
    <property type="term" value="F:identical protein binding"/>
    <property type="evidence" value="ECO:0007669"/>
    <property type="project" value="UniProtKB-ARBA"/>
</dbReference>
<feature type="domain" description="C2H2-type" evidence="12">
    <location>
        <begin position="253"/>
        <end position="280"/>
    </location>
</feature>
<dbReference type="PANTHER" id="PTHR14196:SF15">
    <property type="entry name" value="OOCYTE ZINC FINGER PROTEIN XLCOF7.1-LIKE"/>
    <property type="match status" value="1"/>
</dbReference>
<dbReference type="InterPro" id="IPR036051">
    <property type="entry name" value="KRAB_dom_sf"/>
</dbReference>
<evidence type="ECO:0000256" key="10">
    <source>
        <dbReference type="ARBA" id="ARBA00023242"/>
    </source>
</evidence>
<evidence type="ECO:0000256" key="5">
    <source>
        <dbReference type="ARBA" id="ARBA00022771"/>
    </source>
</evidence>
<dbReference type="GO" id="GO:0000981">
    <property type="term" value="F:DNA-binding transcription factor activity, RNA polymerase II-specific"/>
    <property type="evidence" value="ECO:0007669"/>
    <property type="project" value="TreeGrafter"/>
</dbReference>
<dbReference type="Gene3D" id="6.10.140.140">
    <property type="match status" value="1"/>
</dbReference>
<comment type="similarity">
    <text evidence="2">Belongs to the krueppel C2H2-type zinc-finger protein family.</text>
</comment>
<dbReference type="SMART" id="SM00355">
    <property type="entry name" value="ZnF_C2H2"/>
    <property type="match status" value="9"/>
</dbReference>
<evidence type="ECO:0000259" key="14">
    <source>
        <dbReference type="PROSITE" id="PS50806"/>
    </source>
</evidence>
<feature type="domain" description="C2H2-type" evidence="12">
    <location>
        <begin position="197"/>
        <end position="224"/>
    </location>
</feature>
<evidence type="ECO:0000259" key="12">
    <source>
        <dbReference type="PROSITE" id="PS50157"/>
    </source>
</evidence>
<dbReference type="Pfam" id="PF01352">
    <property type="entry name" value="KRAB"/>
    <property type="match status" value="1"/>
</dbReference>
<evidence type="ECO:0000256" key="8">
    <source>
        <dbReference type="ARBA" id="ARBA00023125"/>
    </source>
</evidence>
<evidence type="ECO:0000256" key="9">
    <source>
        <dbReference type="ARBA" id="ARBA00023163"/>
    </source>
</evidence>
<proteinExistence type="inferred from homology"/>
<evidence type="ECO:0000256" key="3">
    <source>
        <dbReference type="ARBA" id="ARBA00022723"/>
    </source>
</evidence>
<dbReference type="PROSITE" id="PS50805">
    <property type="entry name" value="KRAB"/>
    <property type="match status" value="1"/>
</dbReference>
<feature type="domain" description="C2H2-type" evidence="12">
    <location>
        <begin position="337"/>
        <end position="364"/>
    </location>
</feature>
<keyword evidence="9" id="KW-0804">Transcription</keyword>
<dbReference type="FunFam" id="3.30.160.60:FF:002343">
    <property type="entry name" value="Zinc finger protein 33A"/>
    <property type="match status" value="2"/>
</dbReference>
<evidence type="ECO:0000313" key="15">
    <source>
        <dbReference type="Proteomes" id="UP000515159"/>
    </source>
</evidence>
<dbReference type="OrthoDB" id="40579at2759"/>
<dbReference type="FunFam" id="3.30.160.60:FF:001111">
    <property type="entry name" value="Zinc finger protein 92 homolog"/>
    <property type="match status" value="1"/>
</dbReference>
<dbReference type="SMART" id="SM00349">
    <property type="entry name" value="KRAB"/>
    <property type="match status" value="1"/>
</dbReference>
<dbReference type="SUPFAM" id="SSF57667">
    <property type="entry name" value="beta-beta-alpha zinc fingers"/>
    <property type="match status" value="5"/>
</dbReference>
<protein>
    <submittedName>
        <fullName evidence="16">Zinc finger protein OZF-like</fullName>
    </submittedName>
</protein>
<comment type="subcellular location">
    <subcellularLocation>
        <location evidence="1">Nucleus</location>
    </subcellularLocation>
</comment>
<dbReference type="InterPro" id="IPR050717">
    <property type="entry name" value="C2H2-ZF_Transcription_Reg"/>
</dbReference>
<keyword evidence="15" id="KW-1185">Reference proteome</keyword>
<feature type="domain" description="KRAB-related" evidence="14">
    <location>
        <begin position="5"/>
        <end position="70"/>
    </location>
</feature>
<dbReference type="GO" id="GO:0008270">
    <property type="term" value="F:zinc ion binding"/>
    <property type="evidence" value="ECO:0007669"/>
    <property type="project" value="UniProtKB-KW"/>
</dbReference>
<keyword evidence="5 11" id="KW-0863">Zinc-finger</keyword>
<feature type="domain" description="KRAB" evidence="13">
    <location>
        <begin position="8"/>
        <end position="79"/>
    </location>
</feature>
<dbReference type="InterPro" id="IPR003655">
    <property type="entry name" value="aKRAB"/>
</dbReference>
<organism evidence="15 16">
    <name type="scientific">Geotrypetes seraphini</name>
    <name type="common">Gaboon caecilian</name>
    <name type="synonym">Caecilia seraphini</name>
    <dbReference type="NCBI Taxonomy" id="260995"/>
    <lineage>
        <taxon>Eukaryota</taxon>
        <taxon>Metazoa</taxon>
        <taxon>Chordata</taxon>
        <taxon>Craniata</taxon>
        <taxon>Vertebrata</taxon>
        <taxon>Euteleostomi</taxon>
        <taxon>Amphibia</taxon>
        <taxon>Gymnophiona</taxon>
        <taxon>Geotrypetes</taxon>
    </lineage>
</organism>
<dbReference type="PANTHER" id="PTHR14196">
    <property type="entry name" value="ODD-SKIPPED - RELATED"/>
    <property type="match status" value="1"/>
</dbReference>
<evidence type="ECO:0000256" key="2">
    <source>
        <dbReference type="ARBA" id="ARBA00006991"/>
    </source>
</evidence>
<dbReference type="AlphaFoldDB" id="A0A6P8QKT5"/>
<feature type="domain" description="C2H2-type" evidence="12">
    <location>
        <begin position="309"/>
        <end position="336"/>
    </location>
</feature>
<reference evidence="16" key="1">
    <citation type="submission" date="2025-08" db="UniProtKB">
        <authorList>
            <consortium name="RefSeq"/>
        </authorList>
    </citation>
    <scope>IDENTIFICATION</scope>
</reference>
<dbReference type="InterPro" id="IPR013087">
    <property type="entry name" value="Znf_C2H2_type"/>
</dbReference>
<keyword evidence="8" id="KW-0238">DNA-binding</keyword>
<dbReference type="SUPFAM" id="SSF109640">
    <property type="entry name" value="KRAB domain (Kruppel-associated box)"/>
    <property type="match status" value="1"/>
</dbReference>
<dbReference type="FunFam" id="3.30.160.60:FF:000295">
    <property type="entry name" value="zinc finger protein 19"/>
    <property type="match status" value="1"/>
</dbReference>
<evidence type="ECO:0000256" key="7">
    <source>
        <dbReference type="ARBA" id="ARBA00023015"/>
    </source>
</evidence>
<dbReference type="Proteomes" id="UP000515159">
    <property type="component" value="Chromosome 2"/>
</dbReference>
<evidence type="ECO:0000256" key="6">
    <source>
        <dbReference type="ARBA" id="ARBA00022833"/>
    </source>
</evidence>
<dbReference type="Pfam" id="PF00096">
    <property type="entry name" value="zf-C2H2"/>
    <property type="match status" value="9"/>
</dbReference>
<dbReference type="InterPro" id="IPR036236">
    <property type="entry name" value="Znf_C2H2_sf"/>
</dbReference>
<keyword evidence="3" id="KW-0479">Metal-binding</keyword>
<dbReference type="FunFam" id="3.30.160.60:FF:002063">
    <property type="entry name" value="RB associated KRAB zinc finger"/>
    <property type="match status" value="2"/>
</dbReference>
<dbReference type="PROSITE" id="PS50806">
    <property type="entry name" value="KRAB_RELATED"/>
    <property type="match status" value="1"/>
</dbReference>
<dbReference type="InParanoid" id="A0A6P8QKT5"/>
<keyword evidence="4" id="KW-0677">Repeat</keyword>
<evidence type="ECO:0000313" key="16">
    <source>
        <dbReference type="RefSeq" id="XP_033788088.1"/>
    </source>
</evidence>
<name>A0A6P8QKT5_GEOSA</name>
<dbReference type="RefSeq" id="XP_033788088.1">
    <property type="nucleotide sequence ID" value="XM_033932197.1"/>
</dbReference>
<dbReference type="GO" id="GO:0000977">
    <property type="term" value="F:RNA polymerase II transcription regulatory region sequence-specific DNA binding"/>
    <property type="evidence" value="ECO:0007669"/>
    <property type="project" value="TreeGrafter"/>
</dbReference>
<feature type="domain" description="C2H2-type" evidence="12">
    <location>
        <begin position="225"/>
        <end position="252"/>
    </location>
</feature>
<evidence type="ECO:0000256" key="4">
    <source>
        <dbReference type="ARBA" id="ARBA00022737"/>
    </source>
</evidence>
<sequence length="451" mass="52856">MAAGQMSVTFEDIAVYFSREEWEDLEEWQKEFYKEVMKENYEILNSLGYGTLRPEILCRMDRGEEPWVSDRQERERSIHLYSGDEDTEEKKGEENQEELPVVQRLILRKSRSVCLKVSREIERGQGRKHEQVLAERQRDCIEGSLNGFTRWERSSGELPTISEHQRRLKVEKPYRNANRKQVTSSCQQDDGKAKESFLCDECGRSFAKSYHLLLHQKNHPETRPFVCNDCGKIFRRKGDLIRHQRMHTGERPYPCNECGKSFSRRGILKKHLKTHTGEKPFACADCGKCFIDKTHLSIHQRTHTGDKPFPCIDCGKCFIDKTHLTIHQRNHTGERPYLCSECGKSFIDKTHLTIHNRTHTGERPFLCTECGKTFIKKRDLTVHLRYHTGERPFSCTECGKSFSQKRYVIKHQRTHTGERPFPCAECGKSFSQKESLTRHLRIHNIITYIIT</sequence>
<dbReference type="PROSITE" id="PS00028">
    <property type="entry name" value="ZINC_FINGER_C2H2_1"/>
    <property type="match status" value="9"/>
</dbReference>
<dbReference type="Gene3D" id="3.30.160.60">
    <property type="entry name" value="Classic Zinc Finger"/>
    <property type="match status" value="9"/>
</dbReference>
<evidence type="ECO:0000256" key="11">
    <source>
        <dbReference type="PROSITE-ProRule" id="PRU00042"/>
    </source>
</evidence>
<dbReference type="GO" id="GO:0005634">
    <property type="term" value="C:nucleus"/>
    <property type="evidence" value="ECO:0007669"/>
    <property type="project" value="UniProtKB-SubCell"/>
</dbReference>
<dbReference type="GeneID" id="117354523"/>
<dbReference type="InterPro" id="IPR001909">
    <property type="entry name" value="KRAB"/>
</dbReference>
<accession>A0A6P8QKT5</accession>
<keyword evidence="10" id="KW-0539">Nucleus</keyword>
<keyword evidence="6" id="KW-0862">Zinc</keyword>
<dbReference type="FunFam" id="3.30.160.60:FF:002716">
    <property type="entry name" value="Zinc finger protein 212"/>
    <property type="match status" value="1"/>
</dbReference>
<dbReference type="KEGG" id="gsh:117354523"/>
<dbReference type="FunFam" id="3.30.160.60:FF:000508">
    <property type="entry name" value="Myeloid zinc finger 1"/>
    <property type="match status" value="1"/>
</dbReference>
<feature type="domain" description="C2H2-type" evidence="12">
    <location>
        <begin position="421"/>
        <end position="443"/>
    </location>
</feature>
<keyword evidence="7" id="KW-0805">Transcription regulation</keyword>
<dbReference type="PROSITE" id="PS50157">
    <property type="entry name" value="ZINC_FINGER_C2H2_2"/>
    <property type="match status" value="9"/>
</dbReference>